<reference evidence="1 2" key="1">
    <citation type="journal article" date="2015" name="Nature">
        <title>rRNA introns, odd ribosomes, and small enigmatic genomes across a large radiation of phyla.</title>
        <authorList>
            <person name="Brown C.T."/>
            <person name="Hug L.A."/>
            <person name="Thomas B.C."/>
            <person name="Sharon I."/>
            <person name="Castelle C.J."/>
            <person name="Singh A."/>
            <person name="Wilkins M.J."/>
            <person name="Williams K.H."/>
            <person name="Banfield J.F."/>
        </authorList>
    </citation>
    <scope>NUCLEOTIDE SEQUENCE [LARGE SCALE GENOMIC DNA]</scope>
</reference>
<name>A0A0G0UJK1_9BACT</name>
<proteinExistence type="predicted"/>
<dbReference type="EMBL" id="LCAK01000002">
    <property type="protein sequence ID" value="KKR88998.1"/>
    <property type="molecule type" value="Genomic_DNA"/>
</dbReference>
<gene>
    <name evidence="1" type="ORF">UU38_C0002G0001</name>
</gene>
<dbReference type="Proteomes" id="UP000033918">
    <property type="component" value="Unassembled WGS sequence"/>
</dbReference>
<accession>A0A0G0UJK1</accession>
<sequence length="48" mass="5482">LLAEFKTPWNFLAETNAEGRSPEATSSANLKWWTYGELNPDLLHAMEM</sequence>
<evidence type="ECO:0000313" key="1">
    <source>
        <dbReference type="EMBL" id="KKR88998.1"/>
    </source>
</evidence>
<protein>
    <submittedName>
        <fullName evidence="1">Uncharacterized protein</fullName>
    </submittedName>
</protein>
<dbReference type="AlphaFoldDB" id="A0A0G0UJK1"/>
<feature type="non-terminal residue" evidence="1">
    <location>
        <position position="1"/>
    </location>
</feature>
<comment type="caution">
    <text evidence="1">The sequence shown here is derived from an EMBL/GenBank/DDBJ whole genome shotgun (WGS) entry which is preliminary data.</text>
</comment>
<organism evidence="1 2">
    <name type="scientific">Candidatus Wolfebacteria bacterium GW2011_GWB1_41_12</name>
    <dbReference type="NCBI Taxonomy" id="1619006"/>
    <lineage>
        <taxon>Bacteria</taxon>
        <taxon>Candidatus Wolfeibacteriota</taxon>
    </lineage>
</organism>
<evidence type="ECO:0000313" key="2">
    <source>
        <dbReference type="Proteomes" id="UP000033918"/>
    </source>
</evidence>